<feature type="domain" description="Aldehyde dehydrogenase" evidence="8">
    <location>
        <begin position="4"/>
        <end position="306"/>
    </location>
</feature>
<reference evidence="9 10" key="1">
    <citation type="submission" date="2018-06" db="EMBL/GenBank/DDBJ databases">
        <title>Extensive metabolic versatility and redundancy in microbially diverse, dynamic hydrothermal sediments.</title>
        <authorList>
            <person name="Dombrowski N."/>
            <person name="Teske A."/>
            <person name="Baker B.J."/>
        </authorList>
    </citation>
    <scope>NUCLEOTIDE SEQUENCE [LARGE SCALE GENOMIC DNA]</scope>
    <source>
        <strain evidence="9">B47_G16</strain>
    </source>
</reference>
<keyword evidence="7" id="KW-0963">Cytoplasm</keyword>
<protein>
    <recommendedName>
        <fullName evidence="7">Gamma-glutamyl phosphate reductase</fullName>
        <shortName evidence="7">GPR</shortName>
        <ecNumber evidence="7">1.2.1.41</ecNumber>
    </recommendedName>
    <alternativeName>
        <fullName evidence="7">Glutamate-5-semialdehyde dehydrogenase</fullName>
    </alternativeName>
    <alternativeName>
        <fullName evidence="7">Glutamyl-gamma-semialdehyde dehydrogenase</fullName>
        <shortName evidence="7">GSA dehydrogenase</shortName>
    </alternativeName>
</protein>
<dbReference type="InterPro" id="IPR012134">
    <property type="entry name" value="Glu-5-SA_DH"/>
</dbReference>
<dbReference type="EMBL" id="QMPZ01000009">
    <property type="protein sequence ID" value="RLE10407.1"/>
    <property type="molecule type" value="Genomic_DNA"/>
</dbReference>
<evidence type="ECO:0000256" key="2">
    <source>
        <dbReference type="ARBA" id="ARBA00022605"/>
    </source>
</evidence>
<dbReference type="InterPro" id="IPR020593">
    <property type="entry name" value="G-glutamylP_reductase_CS"/>
</dbReference>
<evidence type="ECO:0000259" key="8">
    <source>
        <dbReference type="Pfam" id="PF00171"/>
    </source>
</evidence>
<dbReference type="InterPro" id="IPR016163">
    <property type="entry name" value="Ald_DH_C"/>
</dbReference>
<dbReference type="UniPathway" id="UPA00098">
    <property type="reaction ID" value="UER00360"/>
</dbReference>
<keyword evidence="5 7" id="KW-0560">Oxidoreductase</keyword>
<evidence type="ECO:0000313" key="10">
    <source>
        <dbReference type="Proteomes" id="UP000279422"/>
    </source>
</evidence>
<dbReference type="PANTHER" id="PTHR11063:SF8">
    <property type="entry name" value="DELTA-1-PYRROLINE-5-CARBOXYLATE SYNTHASE"/>
    <property type="match status" value="1"/>
</dbReference>
<name>A0A497E5L3_UNCAE</name>
<proteinExistence type="inferred from homology"/>
<keyword evidence="4 7" id="KW-0521">NADP</keyword>
<dbReference type="Gene3D" id="3.40.309.10">
    <property type="entry name" value="Aldehyde Dehydrogenase, Chain A, domain 2"/>
    <property type="match status" value="1"/>
</dbReference>
<dbReference type="InterPro" id="IPR015590">
    <property type="entry name" value="Aldehyde_DH_dom"/>
</dbReference>
<dbReference type="NCBIfam" id="TIGR00407">
    <property type="entry name" value="proA"/>
    <property type="match status" value="1"/>
</dbReference>
<dbReference type="Gene3D" id="3.40.605.10">
    <property type="entry name" value="Aldehyde Dehydrogenase, Chain A, domain 1"/>
    <property type="match status" value="1"/>
</dbReference>
<evidence type="ECO:0000256" key="1">
    <source>
        <dbReference type="ARBA" id="ARBA00004985"/>
    </source>
</evidence>
<dbReference type="PROSITE" id="PS01223">
    <property type="entry name" value="PROA"/>
    <property type="match status" value="1"/>
</dbReference>
<keyword evidence="3 7" id="KW-0641">Proline biosynthesis</keyword>
<dbReference type="NCBIfam" id="NF001221">
    <property type="entry name" value="PRK00197.1"/>
    <property type="match status" value="1"/>
</dbReference>
<dbReference type="InterPro" id="IPR016162">
    <property type="entry name" value="Ald_DH_N"/>
</dbReference>
<gene>
    <name evidence="7" type="primary">proA</name>
    <name evidence="9" type="ORF">DRJ00_01605</name>
</gene>
<organism evidence="9 10">
    <name type="scientific">Aerophobetes bacterium</name>
    <dbReference type="NCBI Taxonomy" id="2030807"/>
    <lineage>
        <taxon>Bacteria</taxon>
        <taxon>Candidatus Aerophobota</taxon>
    </lineage>
</organism>
<dbReference type="AlphaFoldDB" id="A0A497E5L3"/>
<dbReference type="CDD" id="cd07079">
    <property type="entry name" value="ALDH_F18-19_ProA-GPR"/>
    <property type="match status" value="1"/>
</dbReference>
<dbReference type="PIRSF" id="PIRSF000151">
    <property type="entry name" value="GPR"/>
    <property type="match status" value="1"/>
</dbReference>
<accession>A0A497E5L3</accession>
<dbReference type="Pfam" id="PF00171">
    <property type="entry name" value="Aldedh"/>
    <property type="match status" value="1"/>
</dbReference>
<evidence type="ECO:0000256" key="5">
    <source>
        <dbReference type="ARBA" id="ARBA00023002"/>
    </source>
</evidence>
<dbReference type="GO" id="GO:0050661">
    <property type="term" value="F:NADP binding"/>
    <property type="evidence" value="ECO:0007669"/>
    <property type="project" value="InterPro"/>
</dbReference>
<dbReference type="Proteomes" id="UP000279422">
    <property type="component" value="Unassembled WGS sequence"/>
</dbReference>
<dbReference type="InterPro" id="IPR000965">
    <property type="entry name" value="GPR_dom"/>
</dbReference>
<evidence type="ECO:0000256" key="4">
    <source>
        <dbReference type="ARBA" id="ARBA00022857"/>
    </source>
</evidence>
<evidence type="ECO:0000256" key="7">
    <source>
        <dbReference type="HAMAP-Rule" id="MF_00412"/>
    </source>
</evidence>
<dbReference type="FunFam" id="3.40.309.10:FF:000006">
    <property type="entry name" value="Gamma-glutamyl phosphate reductase"/>
    <property type="match status" value="1"/>
</dbReference>
<evidence type="ECO:0000256" key="6">
    <source>
        <dbReference type="ARBA" id="ARBA00049024"/>
    </source>
</evidence>
<dbReference type="InterPro" id="IPR016161">
    <property type="entry name" value="Ald_DH/histidinol_DH"/>
</dbReference>
<evidence type="ECO:0000256" key="3">
    <source>
        <dbReference type="ARBA" id="ARBA00022650"/>
    </source>
</evidence>
<comment type="subcellular location">
    <subcellularLocation>
        <location evidence="7">Cytoplasm</location>
    </subcellularLocation>
</comment>
<comment type="function">
    <text evidence="7">Catalyzes the NADPH-dependent reduction of L-glutamate 5-phosphate into L-glutamate 5-semialdehyde and phosphate. The product spontaneously undergoes cyclization to form 1-pyrroline-5-carboxylate.</text>
</comment>
<comment type="catalytic activity">
    <reaction evidence="6 7">
        <text>L-glutamate 5-semialdehyde + phosphate + NADP(+) = L-glutamyl 5-phosphate + NADPH + H(+)</text>
        <dbReference type="Rhea" id="RHEA:19541"/>
        <dbReference type="ChEBI" id="CHEBI:15378"/>
        <dbReference type="ChEBI" id="CHEBI:43474"/>
        <dbReference type="ChEBI" id="CHEBI:57783"/>
        <dbReference type="ChEBI" id="CHEBI:58066"/>
        <dbReference type="ChEBI" id="CHEBI:58274"/>
        <dbReference type="ChEBI" id="CHEBI:58349"/>
        <dbReference type="EC" id="1.2.1.41"/>
    </reaction>
</comment>
<dbReference type="GO" id="GO:0005737">
    <property type="term" value="C:cytoplasm"/>
    <property type="evidence" value="ECO:0007669"/>
    <property type="project" value="UniProtKB-SubCell"/>
</dbReference>
<dbReference type="GO" id="GO:0004350">
    <property type="term" value="F:glutamate-5-semialdehyde dehydrogenase activity"/>
    <property type="evidence" value="ECO:0007669"/>
    <property type="project" value="UniProtKB-UniRule"/>
</dbReference>
<sequence>MELKEQVIRMARKAKQASQKLAKLSSTVKNEALLKMAQVLETHKDKILKLNHKDIVLAKAKGLPLALIDRLTLNEKRIKQMCGGLRQIAQLEDPVGKIESMWRRPNGLLIGRMRVPLGVIGIIYESRPNVTVDAAGLCLKAGNAVILRGGSEAINSNIALIDALSEAIQEVGLPGGCIQLVRTTDRKAVGEMLKLNEYIDVIIPRGGESLIKMVTENSTIPVIKHYKGVCHVYVDEEADLKMAEKIAFNAKVQRPGVCNAMETLLVAEKIADKFLPVVIRKLQEAGVEIRGDEKTCKISPNVKRATEEDWSTEYLDLILSVKVVSGIDEAIAHINRYGSHHSDAIITNSYIKSRKFLREVDSAAVYVNASTRFTDGGEFGLGAEIGISTDKLHARGPMGVKELTTTKFIILGEGQIRE</sequence>
<comment type="similarity">
    <text evidence="7">Belongs to the gamma-glutamyl phosphate reductase family.</text>
</comment>
<comment type="pathway">
    <text evidence="1 7">Amino-acid biosynthesis; L-proline biosynthesis; L-glutamate 5-semialdehyde from L-glutamate: step 2/2.</text>
</comment>
<keyword evidence="2 7" id="KW-0028">Amino-acid biosynthesis</keyword>
<comment type="caution">
    <text evidence="9">The sequence shown here is derived from an EMBL/GenBank/DDBJ whole genome shotgun (WGS) entry which is preliminary data.</text>
</comment>
<dbReference type="EC" id="1.2.1.41" evidence="7"/>
<dbReference type="PANTHER" id="PTHR11063">
    <property type="entry name" value="GLUTAMATE SEMIALDEHYDE DEHYDROGENASE"/>
    <property type="match status" value="1"/>
</dbReference>
<evidence type="ECO:0000313" key="9">
    <source>
        <dbReference type="EMBL" id="RLE10407.1"/>
    </source>
</evidence>
<dbReference type="HAMAP" id="MF_00412">
    <property type="entry name" value="ProA"/>
    <property type="match status" value="1"/>
</dbReference>
<dbReference type="SUPFAM" id="SSF53720">
    <property type="entry name" value="ALDH-like"/>
    <property type="match status" value="1"/>
</dbReference>
<dbReference type="GO" id="GO:0055129">
    <property type="term" value="P:L-proline biosynthetic process"/>
    <property type="evidence" value="ECO:0007669"/>
    <property type="project" value="UniProtKB-UniRule"/>
</dbReference>